<evidence type="ECO:0000313" key="4">
    <source>
        <dbReference type="Proteomes" id="UP000238739"/>
    </source>
</evidence>
<feature type="domain" description="DUF4931" evidence="2">
    <location>
        <begin position="131"/>
        <end position="235"/>
    </location>
</feature>
<protein>
    <recommendedName>
        <fullName evidence="5">Galactose-1-phosphate uridylyltransferase</fullName>
    </recommendedName>
</protein>
<keyword evidence="4" id="KW-1185">Reference proteome</keyword>
<dbReference type="InterPro" id="IPR036265">
    <property type="entry name" value="HIT-like_sf"/>
</dbReference>
<evidence type="ECO:0000259" key="2">
    <source>
        <dbReference type="Pfam" id="PF20956"/>
    </source>
</evidence>
<dbReference type="Pfam" id="PF20956">
    <property type="entry name" value="DUF4931_C"/>
    <property type="match status" value="1"/>
</dbReference>
<organism evidence="3 4">
    <name type="scientific">Latilactobacillus fuchuensis</name>
    <dbReference type="NCBI Taxonomy" id="164393"/>
    <lineage>
        <taxon>Bacteria</taxon>
        <taxon>Bacillati</taxon>
        <taxon>Bacillota</taxon>
        <taxon>Bacilli</taxon>
        <taxon>Lactobacillales</taxon>
        <taxon>Lactobacillaceae</taxon>
        <taxon>Latilactobacillus</taxon>
    </lineage>
</organism>
<evidence type="ECO:0008006" key="5">
    <source>
        <dbReference type="Google" id="ProtNLM"/>
    </source>
</evidence>
<dbReference type="RefSeq" id="WP_106483029.1">
    <property type="nucleotide sequence ID" value="NZ_CBCPIL010000015.1"/>
</dbReference>
<dbReference type="EMBL" id="OGVC01000005">
    <property type="protein sequence ID" value="SPC37036.1"/>
    <property type="molecule type" value="Genomic_DNA"/>
</dbReference>
<feature type="domain" description="DUF4931" evidence="1">
    <location>
        <begin position="20"/>
        <end position="126"/>
    </location>
</feature>
<sequence length="256" mass="29359">MSKNILTFVASTGIQKTKLSRECPFCSIDHLSDVIDIHGEMILLKNKYPTLEKASQLVLIESKKHDGDISNYEINEWEHILKYAICSWEGLLNSGEFKSVLLYKNFGPESGGSQTHPHMQIIGLKNTNGYKNIRGDDFGGSILYQEAGVIANISTYPIMGFFETNIIWNTQQAMPVAARIIQETVKFVLNKYYKGLCNSYNLFFYKIDNQYICKVVPRFVASPYFVGYRIGQKFDDDYVRHIKNEFLKFISNLQEA</sequence>
<name>A0A2N9DTT9_9LACO</name>
<dbReference type="SUPFAM" id="SSF54197">
    <property type="entry name" value="HIT-like"/>
    <property type="match status" value="1"/>
</dbReference>
<dbReference type="Pfam" id="PF16285">
    <property type="entry name" value="DUF4931_N"/>
    <property type="match status" value="1"/>
</dbReference>
<proteinExistence type="predicted"/>
<evidence type="ECO:0000259" key="1">
    <source>
        <dbReference type="Pfam" id="PF16285"/>
    </source>
</evidence>
<gene>
    <name evidence="3" type="ORF">LFUMFP_130125</name>
</gene>
<comment type="caution">
    <text evidence="3">The sequence shown here is derived from an EMBL/GenBank/DDBJ whole genome shotgun (WGS) entry which is preliminary data.</text>
</comment>
<dbReference type="AlphaFoldDB" id="A0A2N9DTT9"/>
<accession>A0A2N9DTT9</accession>
<evidence type="ECO:0000313" key="3">
    <source>
        <dbReference type="EMBL" id="SPC37036.1"/>
    </source>
</evidence>
<dbReference type="Proteomes" id="UP000238739">
    <property type="component" value="Unassembled WGS sequence"/>
</dbReference>
<dbReference type="InterPro" id="IPR046322">
    <property type="entry name" value="DUF4931"/>
</dbReference>
<dbReference type="Gene3D" id="3.30.428.10">
    <property type="entry name" value="HIT-like"/>
    <property type="match status" value="1"/>
</dbReference>
<reference evidence="3" key="1">
    <citation type="submission" date="2018-01" db="EMBL/GenBank/DDBJ databases">
        <authorList>
            <person name="Chaillou S."/>
        </authorList>
    </citation>
    <scope>NUCLEOTIDE SEQUENCE [LARGE SCALE GENOMIC DNA]</scope>
    <source>
        <strain evidence="3">MFPC41A2801</strain>
    </source>
</reference>
<dbReference type="InterPro" id="IPR049285">
    <property type="entry name" value="DUF4931_C"/>
</dbReference>